<dbReference type="AlphaFoldDB" id="A0AAV4T5C1"/>
<reference evidence="1 2" key="1">
    <citation type="submission" date="2021-06" db="EMBL/GenBank/DDBJ databases">
        <title>Caerostris extrusa draft genome.</title>
        <authorList>
            <person name="Kono N."/>
            <person name="Arakawa K."/>
        </authorList>
    </citation>
    <scope>NUCLEOTIDE SEQUENCE [LARGE SCALE GENOMIC DNA]</scope>
</reference>
<dbReference type="Proteomes" id="UP001054945">
    <property type="component" value="Unassembled WGS sequence"/>
</dbReference>
<organism evidence="1 2">
    <name type="scientific">Caerostris extrusa</name>
    <name type="common">Bark spider</name>
    <name type="synonym">Caerostris bankana</name>
    <dbReference type="NCBI Taxonomy" id="172846"/>
    <lineage>
        <taxon>Eukaryota</taxon>
        <taxon>Metazoa</taxon>
        <taxon>Ecdysozoa</taxon>
        <taxon>Arthropoda</taxon>
        <taxon>Chelicerata</taxon>
        <taxon>Arachnida</taxon>
        <taxon>Araneae</taxon>
        <taxon>Araneomorphae</taxon>
        <taxon>Entelegynae</taxon>
        <taxon>Araneoidea</taxon>
        <taxon>Araneidae</taxon>
        <taxon>Caerostris</taxon>
    </lineage>
</organism>
<sequence>MHFISIWKKGKRKSSLSGLWMRAYISPDRQIDVGIWRGETIYFHGHVIVRNGSQLRDSTEYRCILCECGGGERMQIFSFQQFLLTLYDHALYLCVAKKSWNKSKFRMGEGDFTYGIRRWEWGVLGEGNKRCFCSCKRKKKWCS</sequence>
<evidence type="ECO:0000313" key="2">
    <source>
        <dbReference type="Proteomes" id="UP001054945"/>
    </source>
</evidence>
<gene>
    <name evidence="1" type="ORF">CEXT_238361</name>
</gene>
<accession>A0AAV4T5C1</accession>
<comment type="caution">
    <text evidence="1">The sequence shown here is derived from an EMBL/GenBank/DDBJ whole genome shotgun (WGS) entry which is preliminary data.</text>
</comment>
<name>A0AAV4T5C1_CAEEX</name>
<evidence type="ECO:0000313" key="1">
    <source>
        <dbReference type="EMBL" id="GIY40531.1"/>
    </source>
</evidence>
<dbReference type="EMBL" id="BPLR01010625">
    <property type="protein sequence ID" value="GIY40531.1"/>
    <property type="molecule type" value="Genomic_DNA"/>
</dbReference>
<proteinExistence type="predicted"/>
<keyword evidence="2" id="KW-1185">Reference proteome</keyword>
<protein>
    <submittedName>
        <fullName evidence="1">Uncharacterized protein</fullName>
    </submittedName>
</protein>